<protein>
    <submittedName>
        <fullName evidence="1">Uncharacterized protein</fullName>
    </submittedName>
</protein>
<evidence type="ECO:0000313" key="1">
    <source>
        <dbReference type="EMBL" id="KAK5887659.1"/>
    </source>
</evidence>
<comment type="caution">
    <text evidence="1">The sequence shown here is derived from an EMBL/GenBank/DDBJ whole genome shotgun (WGS) entry which is preliminary data.</text>
</comment>
<organism evidence="1 2">
    <name type="scientific">Champsocephalus esox</name>
    <name type="common">pike icefish</name>
    <dbReference type="NCBI Taxonomy" id="159716"/>
    <lineage>
        <taxon>Eukaryota</taxon>
        <taxon>Metazoa</taxon>
        <taxon>Chordata</taxon>
        <taxon>Craniata</taxon>
        <taxon>Vertebrata</taxon>
        <taxon>Euteleostomi</taxon>
        <taxon>Actinopterygii</taxon>
        <taxon>Neopterygii</taxon>
        <taxon>Teleostei</taxon>
        <taxon>Neoteleostei</taxon>
        <taxon>Acanthomorphata</taxon>
        <taxon>Eupercaria</taxon>
        <taxon>Perciformes</taxon>
        <taxon>Notothenioidei</taxon>
        <taxon>Channichthyidae</taxon>
        <taxon>Champsocephalus</taxon>
    </lineage>
</organism>
<gene>
    <name evidence="1" type="ORF">CesoFtcFv8_016247</name>
</gene>
<name>A0AAN8GQ35_9TELE</name>
<proteinExistence type="predicted"/>
<accession>A0AAN8GQ35</accession>
<reference evidence="1 2" key="1">
    <citation type="journal article" date="2023" name="Mol. Biol. Evol.">
        <title>Genomics of Secondarily Temperate Adaptation in the Only Non-Antarctic Icefish.</title>
        <authorList>
            <person name="Rivera-Colon A.G."/>
            <person name="Rayamajhi N."/>
            <person name="Minhas B.F."/>
            <person name="Madrigal G."/>
            <person name="Bilyk K.T."/>
            <person name="Yoon V."/>
            <person name="Hune M."/>
            <person name="Gregory S."/>
            <person name="Cheng C.H.C."/>
            <person name="Catchen J.M."/>
        </authorList>
    </citation>
    <scope>NUCLEOTIDE SEQUENCE [LARGE SCALE GENOMIC DNA]</scope>
    <source>
        <strain evidence="1">JC2023a</strain>
    </source>
</reference>
<sequence length="97" mass="11218">MRNTHFCRKTCELPKDVLHILPTNQLTKNTNLCRTLALCRKTCELPKDVLHILPTNQLTKNTNLCRPESCHKMCCSHDVLVKHPTQPADRRTLTLCR</sequence>
<keyword evidence="2" id="KW-1185">Reference proteome</keyword>
<dbReference type="Proteomes" id="UP001335648">
    <property type="component" value="Unassembled WGS sequence"/>
</dbReference>
<dbReference type="EMBL" id="JAULUE010002058">
    <property type="protein sequence ID" value="KAK5887659.1"/>
    <property type="molecule type" value="Genomic_DNA"/>
</dbReference>
<dbReference type="AlphaFoldDB" id="A0AAN8GQ35"/>
<evidence type="ECO:0000313" key="2">
    <source>
        <dbReference type="Proteomes" id="UP001335648"/>
    </source>
</evidence>